<organism evidence="2 3">
    <name type="scientific">Inhella proteolytica</name>
    <dbReference type="NCBI Taxonomy" id="2795029"/>
    <lineage>
        <taxon>Bacteria</taxon>
        <taxon>Pseudomonadati</taxon>
        <taxon>Pseudomonadota</taxon>
        <taxon>Betaproteobacteria</taxon>
        <taxon>Burkholderiales</taxon>
        <taxon>Sphaerotilaceae</taxon>
        <taxon>Inhella</taxon>
    </lineage>
</organism>
<evidence type="ECO:0008006" key="4">
    <source>
        <dbReference type="Google" id="ProtNLM"/>
    </source>
</evidence>
<comment type="caution">
    <text evidence="2">The sequence shown here is derived from an EMBL/GenBank/DDBJ whole genome shotgun (WGS) entry which is preliminary data.</text>
</comment>
<dbReference type="SUPFAM" id="SSF53850">
    <property type="entry name" value="Periplasmic binding protein-like II"/>
    <property type="match status" value="1"/>
</dbReference>
<feature type="signal peptide" evidence="1">
    <location>
        <begin position="1"/>
        <end position="19"/>
    </location>
</feature>
<feature type="chain" id="PRO_5037045228" description="Phosphate ABC transporter substrate-binding protein" evidence="1">
    <location>
        <begin position="20"/>
        <end position="137"/>
    </location>
</feature>
<gene>
    <name evidence="2" type="ORF">I7X39_19465</name>
</gene>
<dbReference type="EMBL" id="JAEDAK010000017">
    <property type="protein sequence ID" value="MBH9579076.1"/>
    <property type="molecule type" value="Genomic_DNA"/>
</dbReference>
<evidence type="ECO:0000256" key="1">
    <source>
        <dbReference type="SAM" id="SignalP"/>
    </source>
</evidence>
<evidence type="ECO:0000313" key="3">
    <source>
        <dbReference type="Proteomes" id="UP000613266"/>
    </source>
</evidence>
<evidence type="ECO:0000313" key="2">
    <source>
        <dbReference type="EMBL" id="MBH9579076.1"/>
    </source>
</evidence>
<proteinExistence type="predicted"/>
<keyword evidence="1" id="KW-0732">Signal</keyword>
<keyword evidence="3" id="KW-1185">Reference proteome</keyword>
<dbReference type="Gene3D" id="3.40.190.10">
    <property type="entry name" value="Periplasmic binding protein-like II"/>
    <property type="match status" value="1"/>
</dbReference>
<dbReference type="RefSeq" id="WP_198112843.1">
    <property type="nucleotide sequence ID" value="NZ_JAEDAK010000017.1"/>
</dbReference>
<accession>A0A931NI87</accession>
<name>A0A931NI87_9BURK</name>
<sequence>MLPLRTLALALLTCTAAQAQVVVVVNPKAGLDSLSTEQVAAFFLGKSSSLPGGLSQALDLPEANAARDQFYAKGAGKSASQVKATWARLAFSGKATPPKELANAAEVKKFVGAHADAVGYIEKAAVDGSVKVVLTIE</sequence>
<reference evidence="2" key="1">
    <citation type="submission" date="2020-12" db="EMBL/GenBank/DDBJ databases">
        <title>The genome sequence of Inhella sp. 1Y17.</title>
        <authorList>
            <person name="Liu Y."/>
        </authorList>
    </citation>
    <scope>NUCLEOTIDE SEQUENCE</scope>
    <source>
        <strain evidence="2">1Y17</strain>
    </source>
</reference>
<dbReference type="AlphaFoldDB" id="A0A931NI87"/>
<protein>
    <recommendedName>
        <fullName evidence="4">Phosphate ABC transporter substrate-binding protein</fullName>
    </recommendedName>
</protein>
<dbReference type="Proteomes" id="UP000613266">
    <property type="component" value="Unassembled WGS sequence"/>
</dbReference>